<evidence type="ECO:0008006" key="4">
    <source>
        <dbReference type="Google" id="ProtNLM"/>
    </source>
</evidence>
<dbReference type="Gene3D" id="1.10.10.800">
    <property type="match status" value="1"/>
</dbReference>
<dbReference type="PANTHER" id="PTHR47751">
    <property type="entry name" value="SUPERFAMILY HYDROLASE, PUTATIVE (AFU_ORTHOLOGUE AFUA_2G16580)-RELATED"/>
    <property type="match status" value="1"/>
</dbReference>
<dbReference type="InterPro" id="IPR029058">
    <property type="entry name" value="AB_hydrolase_fold"/>
</dbReference>
<accession>A0A9Q8LH45</accession>
<reference evidence="2" key="2">
    <citation type="journal article" date="2022" name="Microb. Genom.">
        <title>A chromosome-scale genome assembly of the tomato pathogen Cladosporium fulvum reveals a compartmentalized genome architecture and the presence of a dispensable chromosome.</title>
        <authorList>
            <person name="Zaccaron A.Z."/>
            <person name="Chen L.H."/>
            <person name="Samaras A."/>
            <person name="Stergiopoulos I."/>
        </authorList>
    </citation>
    <scope>NUCLEOTIDE SEQUENCE</scope>
    <source>
        <strain evidence="2">Race5_Kim</strain>
    </source>
</reference>
<dbReference type="OrthoDB" id="3645051at2759"/>
<evidence type="ECO:0000256" key="1">
    <source>
        <dbReference type="ARBA" id="ARBA00029464"/>
    </source>
</evidence>
<keyword evidence="3" id="KW-1185">Reference proteome</keyword>
<protein>
    <recommendedName>
        <fullName evidence="4">Alpha/beta hydrolase</fullName>
    </recommendedName>
</protein>
<dbReference type="SUPFAM" id="SSF53474">
    <property type="entry name" value="alpha/beta-Hydrolases"/>
    <property type="match status" value="1"/>
</dbReference>
<evidence type="ECO:0000313" key="2">
    <source>
        <dbReference type="EMBL" id="UJO17275.1"/>
    </source>
</evidence>
<dbReference type="KEGG" id="ffu:CLAFUR5_06134"/>
<sequence length="209" mass="22630">MGICGGGGFLVSAAKIDSRIAALATASMYSMGAVTRNGLRHSQDLAQRKQLIANAAEQRWIEAEGGQALYSDGAANEITSESTAVDVEFQDYYRTSFGRVTPPGAQPNATSHRITSSNTRFMNFYPFSDIDTISPRPVLFVTGDQAHSREFSEDAYARAAEPKEIIRVPGAGHVDLYDRVDLITFAESTQSFRTNLVGPASNETVARKA</sequence>
<dbReference type="AlphaFoldDB" id="A0A9Q8LH45"/>
<dbReference type="PANTHER" id="PTHR47751:SF1">
    <property type="entry name" value="SUPERFAMILY HYDROLASE, PUTATIVE (AFU_ORTHOLOGUE AFUA_2G16580)-RELATED"/>
    <property type="match status" value="1"/>
</dbReference>
<evidence type="ECO:0000313" key="3">
    <source>
        <dbReference type="Proteomes" id="UP000756132"/>
    </source>
</evidence>
<comment type="similarity">
    <text evidence="1">Belongs to the polyketide transferase af380 family.</text>
</comment>
<dbReference type="Gene3D" id="3.40.50.1820">
    <property type="entry name" value="alpha/beta hydrolase"/>
    <property type="match status" value="1"/>
</dbReference>
<dbReference type="GeneID" id="71986012"/>
<proteinExistence type="inferred from homology"/>
<gene>
    <name evidence="2" type="ORF">CLAFUR5_06134</name>
</gene>
<name>A0A9Q8LH45_PASFU</name>
<dbReference type="InterPro" id="IPR051411">
    <property type="entry name" value="Polyketide_trans_af380"/>
</dbReference>
<organism evidence="2 3">
    <name type="scientific">Passalora fulva</name>
    <name type="common">Tomato leaf mold</name>
    <name type="synonym">Cladosporium fulvum</name>
    <dbReference type="NCBI Taxonomy" id="5499"/>
    <lineage>
        <taxon>Eukaryota</taxon>
        <taxon>Fungi</taxon>
        <taxon>Dikarya</taxon>
        <taxon>Ascomycota</taxon>
        <taxon>Pezizomycotina</taxon>
        <taxon>Dothideomycetes</taxon>
        <taxon>Dothideomycetidae</taxon>
        <taxon>Mycosphaerellales</taxon>
        <taxon>Mycosphaerellaceae</taxon>
        <taxon>Fulvia</taxon>
    </lineage>
</organism>
<dbReference type="RefSeq" id="XP_047761641.1">
    <property type="nucleotide sequence ID" value="XM_047905282.1"/>
</dbReference>
<reference evidence="2" key="1">
    <citation type="submission" date="2021-12" db="EMBL/GenBank/DDBJ databases">
        <authorList>
            <person name="Zaccaron A."/>
            <person name="Stergiopoulos I."/>
        </authorList>
    </citation>
    <scope>NUCLEOTIDE SEQUENCE</scope>
    <source>
        <strain evidence="2">Race5_Kim</strain>
    </source>
</reference>
<dbReference type="Proteomes" id="UP000756132">
    <property type="component" value="Chromosome 5"/>
</dbReference>
<dbReference type="EMBL" id="CP090167">
    <property type="protein sequence ID" value="UJO17275.1"/>
    <property type="molecule type" value="Genomic_DNA"/>
</dbReference>